<accession>A0A1X0D127</accession>
<dbReference type="SUPFAM" id="SSF54427">
    <property type="entry name" value="NTF2-like"/>
    <property type="match status" value="1"/>
</dbReference>
<name>A0A1X0D127_9MYCO</name>
<comment type="caution">
    <text evidence="2">The sequence shown here is derived from an EMBL/GenBank/DDBJ whole genome shotgun (WGS) entry which is preliminary data.</text>
</comment>
<organism evidence="2 3">
    <name type="scientific">Mycolicibacterium insubricum</name>
    <dbReference type="NCBI Taxonomy" id="444597"/>
    <lineage>
        <taxon>Bacteria</taxon>
        <taxon>Bacillati</taxon>
        <taxon>Actinomycetota</taxon>
        <taxon>Actinomycetes</taxon>
        <taxon>Mycobacteriales</taxon>
        <taxon>Mycobacteriaceae</taxon>
        <taxon>Mycolicibacterium</taxon>
    </lineage>
</organism>
<evidence type="ECO:0000259" key="1">
    <source>
        <dbReference type="Pfam" id="PF13474"/>
    </source>
</evidence>
<keyword evidence="3" id="KW-1185">Reference proteome</keyword>
<gene>
    <name evidence="2" type="ORF">BST26_17475</name>
</gene>
<dbReference type="Pfam" id="PF13474">
    <property type="entry name" value="SnoaL_3"/>
    <property type="match status" value="1"/>
</dbReference>
<feature type="domain" description="SnoaL-like" evidence="1">
    <location>
        <begin position="57"/>
        <end position="150"/>
    </location>
</feature>
<dbReference type="InterPro" id="IPR037401">
    <property type="entry name" value="SnoaL-like"/>
</dbReference>
<reference evidence="2 3" key="1">
    <citation type="submission" date="2016-12" db="EMBL/GenBank/DDBJ databases">
        <title>The new phylogeny of genus Mycobacterium.</title>
        <authorList>
            <person name="Tortoli E."/>
            <person name="Trovato A."/>
            <person name="Cirillo D.M."/>
        </authorList>
    </citation>
    <scope>NUCLEOTIDE SEQUENCE [LARGE SCALE GENOMIC DNA]</scope>
    <source>
        <strain evidence="2 3">DSM 45130</strain>
    </source>
</reference>
<proteinExistence type="predicted"/>
<dbReference type="InterPro" id="IPR032710">
    <property type="entry name" value="NTF2-like_dom_sf"/>
</dbReference>
<dbReference type="AlphaFoldDB" id="A0A1X0D127"/>
<dbReference type="RefSeq" id="WP_083032761.1">
    <property type="nucleotide sequence ID" value="NZ_AP022618.1"/>
</dbReference>
<sequence length="182" mass="21031">MPHPNLQPDFDEPIALFDSDPRDVAEIAAMEKTVEHIYNNEWLKTYDAPLRHYSDHPDVSFIDILSPGQYFGEDVLKWFNYISPQFVGDLGLINMRIFAKNGVGFVYMNQTYEGTLDDGSQFVWKMRQTDVVEKIDGEWKILHTHLSFAATPEAKHPDRWQVDFEYPKRPPAWEVSPILAGG</sequence>
<dbReference type="STRING" id="444597.BST26_17475"/>
<dbReference type="Proteomes" id="UP000192801">
    <property type="component" value="Unassembled WGS sequence"/>
</dbReference>
<dbReference type="EMBL" id="MVHS01000053">
    <property type="protein sequence ID" value="ORA66134.1"/>
    <property type="molecule type" value="Genomic_DNA"/>
</dbReference>
<evidence type="ECO:0000313" key="2">
    <source>
        <dbReference type="EMBL" id="ORA66134.1"/>
    </source>
</evidence>
<evidence type="ECO:0000313" key="3">
    <source>
        <dbReference type="Proteomes" id="UP000192801"/>
    </source>
</evidence>
<dbReference type="Gene3D" id="3.10.450.50">
    <property type="match status" value="1"/>
</dbReference>
<dbReference type="OrthoDB" id="9812295at2"/>
<protein>
    <recommendedName>
        <fullName evidence="1">SnoaL-like domain-containing protein</fullName>
    </recommendedName>
</protein>